<comment type="caution">
    <text evidence="2">The sequence shown here is derived from an EMBL/GenBank/DDBJ whole genome shotgun (WGS) entry which is preliminary data.</text>
</comment>
<dbReference type="EMBL" id="JBHLVX010000060">
    <property type="protein sequence ID" value="MFC0269546.1"/>
    <property type="molecule type" value="Genomic_DNA"/>
</dbReference>
<keyword evidence="3" id="KW-1185">Reference proteome</keyword>
<dbReference type="RefSeq" id="WP_019951181.1">
    <property type="nucleotide sequence ID" value="NZ_JBHLVX010000060.1"/>
</dbReference>
<evidence type="ECO:0000313" key="2">
    <source>
        <dbReference type="EMBL" id="MFC0269546.1"/>
    </source>
</evidence>
<dbReference type="SMART" id="SM00953">
    <property type="entry name" value="RES"/>
    <property type="match status" value="1"/>
</dbReference>
<name>A0ABV6G789_9GAMM</name>
<organism evidence="2 3">
    <name type="scientific">Kushneria aurantia</name>
    <dbReference type="NCBI Taxonomy" id="504092"/>
    <lineage>
        <taxon>Bacteria</taxon>
        <taxon>Pseudomonadati</taxon>
        <taxon>Pseudomonadota</taxon>
        <taxon>Gammaproteobacteria</taxon>
        <taxon>Oceanospirillales</taxon>
        <taxon>Halomonadaceae</taxon>
        <taxon>Kushneria</taxon>
    </lineage>
</organism>
<evidence type="ECO:0000313" key="3">
    <source>
        <dbReference type="Proteomes" id="UP001589814"/>
    </source>
</evidence>
<proteinExistence type="predicted"/>
<protein>
    <submittedName>
        <fullName evidence="2">RES family NAD+ phosphorylase</fullName>
    </submittedName>
</protein>
<reference evidence="2 3" key="1">
    <citation type="submission" date="2024-09" db="EMBL/GenBank/DDBJ databases">
        <authorList>
            <person name="Sun Q."/>
            <person name="Mori K."/>
        </authorList>
    </citation>
    <scope>NUCLEOTIDE SEQUENCE [LARGE SCALE GENOMIC DNA]</scope>
    <source>
        <strain evidence="2 3">CCM 7415</strain>
    </source>
</reference>
<evidence type="ECO:0000259" key="1">
    <source>
        <dbReference type="SMART" id="SM00953"/>
    </source>
</evidence>
<sequence length="167" mass="18561">MMHASGGGKVFLWRLERARHVETWEAGIGAEKAGGRWNSRGRRAVYGSLDPATAILEVAAHKGFTTLDTVPHILLCAEILDPDCVHQLAIDCLPNNNWLIPGTPGQGQQQYGDGLLDEHPFFTVPSTVSRHSWNIVLNPDSARGKYRLCLQERFSLDTRLNPPPDPW</sequence>
<accession>A0ABV6G789</accession>
<dbReference type="InterPro" id="IPR014914">
    <property type="entry name" value="RES_dom"/>
</dbReference>
<gene>
    <name evidence="2" type="ORF">ACFFHW_16385</name>
</gene>
<dbReference type="Proteomes" id="UP001589814">
    <property type="component" value="Unassembled WGS sequence"/>
</dbReference>
<feature type="domain" description="RES" evidence="1">
    <location>
        <begin position="24"/>
        <end position="152"/>
    </location>
</feature>
<dbReference type="Pfam" id="PF08808">
    <property type="entry name" value="RES"/>
    <property type="match status" value="1"/>
</dbReference>